<keyword evidence="2" id="KW-0449">Lipoprotein</keyword>
<evidence type="ECO:0000313" key="3">
    <source>
        <dbReference type="EMBL" id="PPE71052.1"/>
    </source>
</evidence>
<keyword evidence="2" id="KW-1134">Transmembrane beta strand</keyword>
<dbReference type="Pfam" id="PF02321">
    <property type="entry name" value="OEP"/>
    <property type="match status" value="2"/>
</dbReference>
<organism evidence="3 4">
    <name type="scientific">Caldimonas thermodepolymerans</name>
    <dbReference type="NCBI Taxonomy" id="215580"/>
    <lineage>
        <taxon>Bacteria</taxon>
        <taxon>Pseudomonadati</taxon>
        <taxon>Pseudomonadota</taxon>
        <taxon>Betaproteobacteria</taxon>
        <taxon>Burkholderiales</taxon>
        <taxon>Sphaerotilaceae</taxon>
        <taxon>Caldimonas</taxon>
    </lineage>
</organism>
<dbReference type="InterPro" id="IPR003423">
    <property type="entry name" value="OMP_efflux"/>
</dbReference>
<sequence length="467" mass="49343">MKTRSLRWTTLAAALVLAGCAALPQPAAEALPVTPAMFKEAEGTRWTEAAPAEAQPRGQWWRAFGDPVLDDLVARADERNAGIAVAAARLRQARALVRSAASERAPQLDAGAGVVREAEPGARGRAATLTRLGADLSYEVDLFGRLARAQDAVALDAEAQAALLQSARLLVQAQVAQAYLALRATEAEQAIVQDTVRTYRDTLDLTERRQRAGDVAELEVARARAELAATEAEDHALSRRRVLLEHALAVLVGEPASQFALPPGPLPAALPGVPPGVPATVLARRPDVSAAIARLHAAQARVGVARSAWFPRIALTASGGVASPEVSDLFRWSARAWGVGALLALPIFDGGRRAAAVEAALGEFDAAVAGYREQVLVALREVEDELATLRLLAEQARAQSRAVAAAARATALSASRYRNGLVSQLELLDAQRSELRNRRLAVQLRGAQYASTVGLIRALGGGWDHGG</sequence>
<keyword evidence="2" id="KW-0564">Palmitate</keyword>
<name>A0A2S5T802_9BURK</name>
<protein>
    <submittedName>
        <fullName evidence="3">RND transporter</fullName>
    </submittedName>
</protein>
<dbReference type="Gene3D" id="2.20.200.10">
    <property type="entry name" value="Outer membrane efflux proteins (OEP)"/>
    <property type="match status" value="1"/>
</dbReference>
<comment type="similarity">
    <text evidence="1 2">Belongs to the outer membrane factor (OMF) (TC 1.B.17) family.</text>
</comment>
<proteinExistence type="inferred from homology"/>
<dbReference type="GO" id="GO:0015562">
    <property type="term" value="F:efflux transmembrane transporter activity"/>
    <property type="evidence" value="ECO:0007669"/>
    <property type="project" value="InterPro"/>
</dbReference>
<dbReference type="SUPFAM" id="SSF56954">
    <property type="entry name" value="Outer membrane efflux proteins (OEP)"/>
    <property type="match status" value="1"/>
</dbReference>
<dbReference type="RefSeq" id="WP_104356313.1">
    <property type="nucleotide sequence ID" value="NZ_CALFFA010000016.1"/>
</dbReference>
<dbReference type="PANTHER" id="PTHR30203:SF33">
    <property type="entry name" value="BLR4455 PROTEIN"/>
    <property type="match status" value="1"/>
</dbReference>
<keyword evidence="2" id="KW-0472">Membrane</keyword>
<dbReference type="InterPro" id="IPR010131">
    <property type="entry name" value="MdtP/NodT-like"/>
</dbReference>
<comment type="caution">
    <text evidence="3">The sequence shown here is derived from an EMBL/GenBank/DDBJ whole genome shotgun (WGS) entry which is preliminary data.</text>
</comment>
<dbReference type="EMBL" id="PSNY01000003">
    <property type="protein sequence ID" value="PPE71052.1"/>
    <property type="molecule type" value="Genomic_DNA"/>
</dbReference>
<dbReference type="PANTHER" id="PTHR30203">
    <property type="entry name" value="OUTER MEMBRANE CATION EFFLUX PROTEIN"/>
    <property type="match status" value="1"/>
</dbReference>
<dbReference type="Gene3D" id="1.20.1600.10">
    <property type="entry name" value="Outer membrane efflux proteins (OEP)"/>
    <property type="match status" value="1"/>
</dbReference>
<dbReference type="GO" id="GO:0005886">
    <property type="term" value="C:plasma membrane"/>
    <property type="evidence" value="ECO:0007669"/>
    <property type="project" value="UniProtKB-SubCell"/>
</dbReference>
<evidence type="ECO:0000256" key="2">
    <source>
        <dbReference type="RuleBase" id="RU362097"/>
    </source>
</evidence>
<keyword evidence="2" id="KW-0812">Transmembrane</keyword>
<dbReference type="AlphaFoldDB" id="A0A2S5T802"/>
<accession>A0A2S5T802</accession>
<feature type="chain" id="PRO_5041033698" evidence="2">
    <location>
        <begin position="28"/>
        <end position="467"/>
    </location>
</feature>
<dbReference type="Proteomes" id="UP000239406">
    <property type="component" value="Unassembled WGS sequence"/>
</dbReference>
<evidence type="ECO:0000256" key="1">
    <source>
        <dbReference type="ARBA" id="ARBA00007613"/>
    </source>
</evidence>
<keyword evidence="4" id="KW-1185">Reference proteome</keyword>
<keyword evidence="2" id="KW-0732">Signal</keyword>
<gene>
    <name evidence="3" type="ORF">C1702_03560</name>
</gene>
<dbReference type="PROSITE" id="PS51257">
    <property type="entry name" value="PROKAR_LIPOPROTEIN"/>
    <property type="match status" value="1"/>
</dbReference>
<comment type="subcellular location">
    <subcellularLocation>
        <location evidence="2">Cell membrane</location>
        <topology evidence="2">Lipid-anchor</topology>
    </subcellularLocation>
</comment>
<evidence type="ECO:0000313" key="4">
    <source>
        <dbReference type="Proteomes" id="UP000239406"/>
    </source>
</evidence>
<reference evidence="3 4" key="1">
    <citation type="submission" date="2018-02" db="EMBL/GenBank/DDBJ databases">
        <title>Reclassifiation of [Polyangium] brachysporum DSM 7029 as Guopingzhaonella breviflexa gen. nov., sp. nov., a member of the family Comamonadaceae.</title>
        <authorList>
            <person name="Tang B."/>
        </authorList>
    </citation>
    <scope>NUCLEOTIDE SEQUENCE [LARGE SCALE GENOMIC DNA]</scope>
    <source>
        <strain evidence="3 4">DSM 15344</strain>
    </source>
</reference>
<dbReference type="NCBIfam" id="TIGR01845">
    <property type="entry name" value="outer_NodT"/>
    <property type="match status" value="1"/>
</dbReference>
<feature type="signal peptide" evidence="2">
    <location>
        <begin position="1"/>
        <end position="27"/>
    </location>
</feature>